<dbReference type="PROSITE" id="PS50835">
    <property type="entry name" value="IG_LIKE"/>
    <property type="match status" value="1"/>
</dbReference>
<sequence length="147" mass="15947">RFHLCCYHHRGLQADPGSWAQSGLTQEASVSGSVGQKVTLSCAGNSNNVGIFDVGWYQISHGAPKTVTLRSSRPSGIPARFSGSKSGNTAYLTISGLQPEDEADYYCSAWDDSISNNTVLRTHGEPRPKHANYYCDLYVDRGVSTVM</sequence>
<dbReference type="InterPro" id="IPR013783">
    <property type="entry name" value="Ig-like_fold"/>
</dbReference>
<keyword evidence="3" id="KW-1185">Reference proteome</keyword>
<accession>A0A9L0JGQ6</accession>
<evidence type="ECO:0000313" key="2">
    <source>
        <dbReference type="Ensembl" id="ENSEASP00005049197.1"/>
    </source>
</evidence>
<dbReference type="GeneTree" id="ENSGT00940000153474"/>
<dbReference type="Gene3D" id="2.60.40.10">
    <property type="entry name" value="Immunoglobulins"/>
    <property type="match status" value="1"/>
</dbReference>
<name>A0A9L0JGQ6_EQUAS</name>
<organism evidence="2 3">
    <name type="scientific">Equus asinus</name>
    <name type="common">Donkey</name>
    <name type="synonym">Equus africanus asinus</name>
    <dbReference type="NCBI Taxonomy" id="9793"/>
    <lineage>
        <taxon>Eukaryota</taxon>
        <taxon>Metazoa</taxon>
        <taxon>Chordata</taxon>
        <taxon>Craniata</taxon>
        <taxon>Vertebrata</taxon>
        <taxon>Euteleostomi</taxon>
        <taxon>Mammalia</taxon>
        <taxon>Eutheria</taxon>
        <taxon>Laurasiatheria</taxon>
        <taxon>Perissodactyla</taxon>
        <taxon>Equidae</taxon>
        <taxon>Equus</taxon>
    </lineage>
</organism>
<proteinExistence type="predicted"/>
<dbReference type="InterPro" id="IPR003599">
    <property type="entry name" value="Ig_sub"/>
</dbReference>
<dbReference type="PANTHER" id="PTHR23267">
    <property type="entry name" value="IMMUNOGLOBULIN LIGHT CHAIN"/>
    <property type="match status" value="1"/>
</dbReference>
<dbReference type="InterPro" id="IPR007110">
    <property type="entry name" value="Ig-like_dom"/>
</dbReference>
<protein>
    <recommendedName>
        <fullName evidence="1">Ig-like domain-containing protein</fullName>
    </recommendedName>
</protein>
<reference evidence="2" key="3">
    <citation type="submission" date="2025-09" db="UniProtKB">
        <authorList>
            <consortium name="Ensembl"/>
        </authorList>
    </citation>
    <scope>IDENTIFICATION</scope>
</reference>
<evidence type="ECO:0000313" key="3">
    <source>
        <dbReference type="Proteomes" id="UP000694387"/>
    </source>
</evidence>
<dbReference type="SMART" id="SM00409">
    <property type="entry name" value="IG"/>
    <property type="match status" value="1"/>
</dbReference>
<dbReference type="Pfam" id="PF07686">
    <property type="entry name" value="V-set"/>
    <property type="match status" value="1"/>
</dbReference>
<dbReference type="Proteomes" id="UP000694387">
    <property type="component" value="Chromosome 26"/>
</dbReference>
<feature type="domain" description="Ig-like" evidence="1">
    <location>
        <begin position="16"/>
        <end position="109"/>
    </location>
</feature>
<dbReference type="InterPro" id="IPR050150">
    <property type="entry name" value="IgV_Light_Chain"/>
</dbReference>
<dbReference type="SMART" id="SM00406">
    <property type="entry name" value="IGv"/>
    <property type="match status" value="1"/>
</dbReference>
<dbReference type="AlphaFoldDB" id="A0A9L0JGQ6"/>
<dbReference type="SUPFAM" id="SSF48726">
    <property type="entry name" value="Immunoglobulin"/>
    <property type="match status" value="1"/>
</dbReference>
<reference evidence="2" key="2">
    <citation type="submission" date="2025-08" db="UniProtKB">
        <authorList>
            <consortium name="Ensembl"/>
        </authorList>
    </citation>
    <scope>IDENTIFICATION</scope>
</reference>
<dbReference type="Ensembl" id="ENSEAST00005083201.1">
    <property type="protein sequence ID" value="ENSEASP00005049197.1"/>
    <property type="gene ID" value="ENSEASG00005024864.1"/>
</dbReference>
<dbReference type="InterPro" id="IPR013106">
    <property type="entry name" value="Ig_V-set"/>
</dbReference>
<reference evidence="2 3" key="1">
    <citation type="journal article" date="2020" name="Nat. Commun.">
        <title>Donkey genomes provide new insights into domestication and selection for coat color.</title>
        <authorList>
            <person name="Wang"/>
            <person name="C."/>
            <person name="Li"/>
            <person name="H."/>
            <person name="Guo"/>
            <person name="Y."/>
            <person name="Huang"/>
            <person name="J."/>
            <person name="Sun"/>
            <person name="Y."/>
            <person name="Min"/>
            <person name="J."/>
            <person name="Wang"/>
            <person name="J."/>
            <person name="Fang"/>
            <person name="X."/>
            <person name="Zhao"/>
            <person name="Z."/>
            <person name="Wang"/>
            <person name="S."/>
            <person name="Zhang"/>
            <person name="Y."/>
            <person name="Liu"/>
            <person name="Q."/>
            <person name="Jiang"/>
            <person name="Q."/>
            <person name="Wang"/>
            <person name="X."/>
            <person name="Guo"/>
            <person name="Y."/>
            <person name="Yang"/>
            <person name="C."/>
            <person name="Wang"/>
            <person name="Y."/>
            <person name="Tian"/>
            <person name="F."/>
            <person name="Zhuang"/>
            <person name="G."/>
            <person name="Fan"/>
            <person name="Y."/>
            <person name="Gao"/>
            <person name="Q."/>
            <person name="Li"/>
            <person name="Y."/>
            <person name="Ju"/>
            <person name="Z."/>
            <person name="Li"/>
            <person name="J."/>
            <person name="Li"/>
            <person name="R."/>
            <person name="Hou"/>
            <person name="M."/>
            <person name="Yang"/>
            <person name="G."/>
            <person name="Liu"/>
            <person name="G."/>
            <person name="Liu"/>
            <person name="W."/>
            <person name="Guo"/>
            <person name="J."/>
            <person name="Pan"/>
            <person name="S."/>
            <person name="Fan"/>
            <person name="G."/>
            <person name="Zhang"/>
            <person name="W."/>
            <person name="Zhang"/>
            <person name="R."/>
            <person name="Yu"/>
            <person name="J."/>
            <person name="Zhang"/>
            <person name="X."/>
            <person name="Yin"/>
            <person name="Q."/>
            <person name="Ji"/>
            <person name="C."/>
            <person name="Jin"/>
            <person name="Y."/>
            <person name="Yue"/>
            <person name="G."/>
            <person name="Liu"/>
            <person name="M."/>
            <person name="Xu"/>
            <person name="J."/>
            <person name="Liu"/>
            <person name="S."/>
            <person name="Jordana"/>
            <person name="J."/>
            <person name="Noce"/>
            <person name="A."/>
            <person name="Amills"/>
            <person name="M."/>
            <person name="Wu"/>
            <person name="D.D."/>
            <person name="Li"/>
            <person name="S."/>
            <person name="Zhou"/>
            <person name="X. and Zhong"/>
            <person name="J."/>
        </authorList>
    </citation>
    <scope>NUCLEOTIDE SEQUENCE [LARGE SCALE GENOMIC DNA]</scope>
</reference>
<dbReference type="InterPro" id="IPR036179">
    <property type="entry name" value="Ig-like_dom_sf"/>
</dbReference>
<evidence type="ECO:0000259" key="1">
    <source>
        <dbReference type="PROSITE" id="PS50835"/>
    </source>
</evidence>